<dbReference type="InterPro" id="IPR038358">
    <property type="entry name" value="VPS28_N_sf"/>
</dbReference>
<dbReference type="EMBL" id="BDIP01006884">
    <property type="protein sequence ID" value="GIQ90928.1"/>
    <property type="molecule type" value="Genomic_DNA"/>
</dbReference>
<keyword evidence="4" id="KW-0653">Protein transport</keyword>
<dbReference type="PANTHER" id="PTHR12937">
    <property type="entry name" value="VACUOLAR PROTEIN SORTING 28, ISOFORM 2 VPS28"/>
    <property type="match status" value="1"/>
</dbReference>
<sequence length="74" mass="8723">MQWDEFAKLFSILRQLQALEVMYTSLPKNEYYQRCKTLLDHFEHTYSGLASSVKNVAQFAKDFYLDVPNAISRI</sequence>
<gene>
    <name evidence="5" type="ORF">KIPB_013931</name>
</gene>
<dbReference type="GO" id="GO:0044877">
    <property type="term" value="F:protein-containing complex binding"/>
    <property type="evidence" value="ECO:0007669"/>
    <property type="project" value="TreeGrafter"/>
</dbReference>
<reference evidence="5 6" key="1">
    <citation type="journal article" date="2018" name="PLoS ONE">
        <title>The draft genome of Kipferlia bialata reveals reductive genome evolution in fornicate parasites.</title>
        <authorList>
            <person name="Tanifuji G."/>
            <person name="Takabayashi S."/>
            <person name="Kume K."/>
            <person name="Takagi M."/>
            <person name="Nakayama T."/>
            <person name="Kamikawa R."/>
            <person name="Inagaki Y."/>
            <person name="Hashimoto T."/>
        </authorList>
    </citation>
    <scope>NUCLEOTIDE SEQUENCE [LARGE SCALE GENOMIC DNA]</scope>
    <source>
        <strain evidence="5">NY0173</strain>
    </source>
</reference>
<dbReference type="AlphaFoldDB" id="A0A9K3GPZ7"/>
<comment type="caution">
    <text evidence="5">The sequence shown here is derived from an EMBL/GenBank/DDBJ whole genome shotgun (WGS) entry which is preliminary data.</text>
</comment>
<accession>A0A9K3GPZ7</accession>
<organism evidence="5 6">
    <name type="scientific">Kipferlia bialata</name>
    <dbReference type="NCBI Taxonomy" id="797122"/>
    <lineage>
        <taxon>Eukaryota</taxon>
        <taxon>Metamonada</taxon>
        <taxon>Carpediemonas-like organisms</taxon>
        <taxon>Kipferlia</taxon>
    </lineage>
</organism>
<dbReference type="GO" id="GO:0000813">
    <property type="term" value="C:ESCRT I complex"/>
    <property type="evidence" value="ECO:0007669"/>
    <property type="project" value="InterPro"/>
</dbReference>
<dbReference type="Proteomes" id="UP000265618">
    <property type="component" value="Unassembled WGS sequence"/>
</dbReference>
<dbReference type="InterPro" id="IPR037202">
    <property type="entry name" value="ESCRT_assembly_dom"/>
</dbReference>
<evidence type="ECO:0000256" key="3">
    <source>
        <dbReference type="ARBA" id="ARBA00022753"/>
    </source>
</evidence>
<keyword evidence="2" id="KW-0813">Transport</keyword>
<dbReference type="Gene3D" id="1.20.1440.200">
    <property type="match status" value="1"/>
</dbReference>
<keyword evidence="6" id="KW-1185">Reference proteome</keyword>
<protein>
    <submittedName>
        <fullName evidence="5">Vacuolar protein sorting-associated, VPS28</fullName>
    </submittedName>
</protein>
<evidence type="ECO:0000256" key="1">
    <source>
        <dbReference type="ARBA" id="ARBA00004177"/>
    </source>
</evidence>
<feature type="non-terminal residue" evidence="5">
    <location>
        <position position="1"/>
    </location>
</feature>
<name>A0A9K3GPZ7_9EUKA</name>
<dbReference type="PANTHER" id="PTHR12937:SF0">
    <property type="entry name" value="VACUOLAR PROTEIN SORTING-ASSOCIATED PROTEIN 28 HOMOLOG"/>
    <property type="match status" value="1"/>
</dbReference>
<evidence type="ECO:0000256" key="2">
    <source>
        <dbReference type="ARBA" id="ARBA00022448"/>
    </source>
</evidence>
<comment type="subcellular location">
    <subcellularLocation>
        <location evidence="1">Endosome</location>
    </subcellularLocation>
</comment>
<evidence type="ECO:0000313" key="5">
    <source>
        <dbReference type="EMBL" id="GIQ90928.1"/>
    </source>
</evidence>
<dbReference type="Pfam" id="PF03997">
    <property type="entry name" value="VPS28"/>
    <property type="match status" value="1"/>
</dbReference>
<dbReference type="GO" id="GO:0043328">
    <property type="term" value="P:protein transport to vacuole involved in ubiquitin-dependent protein catabolic process via the multivesicular body sorting pathway"/>
    <property type="evidence" value="ECO:0007669"/>
    <property type="project" value="TreeGrafter"/>
</dbReference>
<dbReference type="InterPro" id="IPR007143">
    <property type="entry name" value="Vps28"/>
</dbReference>
<keyword evidence="3" id="KW-0967">Endosome</keyword>
<evidence type="ECO:0000313" key="6">
    <source>
        <dbReference type="Proteomes" id="UP000265618"/>
    </source>
</evidence>
<dbReference type="SUPFAM" id="SSF140111">
    <property type="entry name" value="Endosomal sorting complex assembly domain"/>
    <property type="match status" value="1"/>
</dbReference>
<proteinExistence type="predicted"/>
<evidence type="ECO:0000256" key="4">
    <source>
        <dbReference type="ARBA" id="ARBA00022927"/>
    </source>
</evidence>